<keyword evidence="9 16" id="KW-0067">ATP-binding</keyword>
<dbReference type="InterPro" id="IPR004014">
    <property type="entry name" value="ATPase_P-typ_cation-transptr_N"/>
</dbReference>
<dbReference type="InterPro" id="IPR006068">
    <property type="entry name" value="ATPase_P-typ_cation-transptr_C"/>
</dbReference>
<dbReference type="PROSITE" id="PS00154">
    <property type="entry name" value="ATPASE_E1_E2"/>
    <property type="match status" value="1"/>
</dbReference>
<comment type="function">
    <text evidence="16">Catalyzes the hydrolysis of ATP coupled with the transport of calcium.</text>
</comment>
<evidence type="ECO:0000259" key="18">
    <source>
        <dbReference type="SMART" id="SM00831"/>
    </source>
</evidence>
<dbReference type="CDD" id="cd02081">
    <property type="entry name" value="P-type_ATPase_Ca_PMCA-like"/>
    <property type="match status" value="1"/>
</dbReference>
<feature type="region of interest" description="Disordered" evidence="17">
    <location>
        <begin position="1113"/>
        <end position="1153"/>
    </location>
</feature>
<feature type="domain" description="Cation-transporting P-type ATPase N-terminal" evidence="18">
    <location>
        <begin position="41"/>
        <end position="118"/>
    </location>
</feature>
<evidence type="ECO:0000256" key="5">
    <source>
        <dbReference type="ARBA" id="ARBA00022692"/>
    </source>
</evidence>
<dbReference type="InterPro" id="IPR006408">
    <property type="entry name" value="P-type_ATPase_IIB"/>
</dbReference>
<accession>A0ABR2YTU2</accession>
<dbReference type="SUPFAM" id="SSF81660">
    <property type="entry name" value="Metal cation-transporting ATPase, ATP-binding domain N"/>
    <property type="match status" value="1"/>
</dbReference>
<keyword evidence="13 16" id="KW-0406">Ion transport</keyword>
<sequence length="1202" mass="130715">MGKAAKRAPAEAVVFPSTVYGIFPKALSELSEHKDTEGLKKLGGHEGLAKALRTDLDEGLNPDAADDTSIQRRGDLFGANKFPQVPLKSFFALLWGNLSDKILILLMVAATVSTVLGAALPEERAQSGWTEGVAIWVAVIVVSLVATGNDYQKDLQFRKINSQKNSIEVAVVRGGKQTMVKNTDIVVGDIMLLNTGDKVIADGIITDSHGLVIDEASLTGESDPMHKGEKDPWCRSGTQVTEGSGKMLVVAVGTESEWGRTMALVATEASPTPLQDSLGVLATAIGKIGLAVGVICFVVLFVRWLVQNKGFPVDQIAEGPLAFFIFGVTIVVVAVPEGLPLAVTISLAYSMKKMMKDNNFVRVLAACETMGGATAICSDKTGTLTENRMTVVAGWFAGKIWPTPPPLEELPETLQADIKLNSSLNSKAFLIEHDENAVEFAGNRTECALLMLLRGWGIKYDAIRAEHKNDIFHMYNFSSERKMASIIVRTPTGLRLYNKGAAEIVLRRCVSVMDPSGEVVPLEDAMRSVLEETVTTMASTGLRTLCLTKRDINESMADGQPDFFENPPDDNLTLCCIVGIKDPVRKEVPGAVVTCQRAGITVRMVTGDNIHTAKHIARECGILTDGGTAMEGPVFRSMPEEDLIPVLPKLQVLARSSPQDKYVLVKLLKKLGEIVAVTGDGTNDAPALKESDVGLAMGIAGTEVAKEAADIVILDDNFSSIVKSVLWGRSVFGNIRKFLQFQLTVNFVALVVAFIAAITSGETPLNVLQLLWVNLIMDALGALALATEPPTPGLLLEKPHGRDEQLISGKMWKHILCQGFYQLFWLFLIFYGAPVRLPAFALSSECVIYQSLETSGLNLTAINPALAAPWSFPPSPANGMPDNARCAKGPCVNACCTTAPATGFCVDNLITQGGLYYPYERPLCSLSAVDPGVDPVCTRTRVKNIRSNFCQNQPDPNSCDRLWQFDALDYKGNNQYKEHHTYDLTKTNSIVFNAFIFMQLFNQINSRKINDELNVFKGIFRAPMFLYIYAIEIILQVIIMVTPINKFFRVSTQNWQEWLFAIALGAGSLLVAILTKLLSRTFAPMGSWVMQRPTASPSLWDEVGLPRVTFRRRAGPGRRSSMGLASQYSLERSRTLKAAPSKAGKRVSSGPTGMYTEHIHWARTMTKQPSSAARAGAGRAQAEGKQPTSPAADTYPILSWTA</sequence>
<protein>
    <recommendedName>
        <fullName evidence="16">Calcium-transporting ATPase</fullName>
        <ecNumber evidence="16">7.2.2.10</ecNumber>
    </recommendedName>
</protein>
<dbReference type="PANTHER" id="PTHR24093:SF369">
    <property type="entry name" value="CALCIUM-TRANSPORTING ATPASE"/>
    <property type="match status" value="1"/>
</dbReference>
<keyword evidence="6" id="KW-0479">Metal-binding</keyword>
<gene>
    <name evidence="19" type="ORF">WJX75_006836</name>
</gene>
<dbReference type="Pfam" id="PF13246">
    <property type="entry name" value="Cation_ATPase"/>
    <property type="match status" value="1"/>
</dbReference>
<dbReference type="Pfam" id="PF00689">
    <property type="entry name" value="Cation_ATPase_C"/>
    <property type="match status" value="2"/>
</dbReference>
<keyword evidence="8 16" id="KW-0106">Calcium</keyword>
<evidence type="ECO:0000256" key="9">
    <source>
        <dbReference type="ARBA" id="ARBA00022840"/>
    </source>
</evidence>
<dbReference type="Pfam" id="PF00122">
    <property type="entry name" value="E1-E2_ATPase"/>
    <property type="match status" value="1"/>
</dbReference>
<keyword evidence="4 16" id="KW-0109">Calcium transport</keyword>
<evidence type="ECO:0000313" key="19">
    <source>
        <dbReference type="EMBL" id="KAK9915260.1"/>
    </source>
</evidence>
<feature type="transmembrane region" description="Helical" evidence="16">
    <location>
        <begin position="743"/>
        <end position="761"/>
    </location>
</feature>
<keyword evidence="12 16" id="KW-1133">Transmembrane helix</keyword>
<dbReference type="SFLD" id="SFLDF00027">
    <property type="entry name" value="p-type_atpase"/>
    <property type="match status" value="1"/>
</dbReference>
<evidence type="ECO:0000256" key="12">
    <source>
        <dbReference type="ARBA" id="ARBA00022989"/>
    </source>
</evidence>
<evidence type="ECO:0000313" key="20">
    <source>
        <dbReference type="Proteomes" id="UP001491310"/>
    </source>
</evidence>
<dbReference type="SMART" id="SM00831">
    <property type="entry name" value="Cation_ATPase_N"/>
    <property type="match status" value="1"/>
</dbReference>
<evidence type="ECO:0000256" key="13">
    <source>
        <dbReference type="ARBA" id="ARBA00023065"/>
    </source>
</evidence>
<dbReference type="NCBIfam" id="TIGR01494">
    <property type="entry name" value="ATPase_P-type"/>
    <property type="match status" value="2"/>
</dbReference>
<dbReference type="Pfam" id="PF00690">
    <property type="entry name" value="Cation_ATPase_N"/>
    <property type="match status" value="1"/>
</dbReference>
<evidence type="ECO:0000256" key="10">
    <source>
        <dbReference type="ARBA" id="ARBA00022842"/>
    </source>
</evidence>
<dbReference type="SFLD" id="SFLDS00003">
    <property type="entry name" value="Haloacid_Dehalogenase"/>
    <property type="match status" value="1"/>
</dbReference>
<organism evidence="19 20">
    <name type="scientific">Coccomyxa subellipsoidea</name>
    <dbReference type="NCBI Taxonomy" id="248742"/>
    <lineage>
        <taxon>Eukaryota</taxon>
        <taxon>Viridiplantae</taxon>
        <taxon>Chlorophyta</taxon>
        <taxon>core chlorophytes</taxon>
        <taxon>Trebouxiophyceae</taxon>
        <taxon>Trebouxiophyceae incertae sedis</taxon>
        <taxon>Coccomyxaceae</taxon>
        <taxon>Coccomyxa</taxon>
    </lineage>
</organism>
<evidence type="ECO:0000256" key="11">
    <source>
        <dbReference type="ARBA" id="ARBA00022967"/>
    </source>
</evidence>
<reference evidence="19 20" key="1">
    <citation type="journal article" date="2024" name="Nat. Commun.">
        <title>Phylogenomics reveals the evolutionary origins of lichenization in chlorophyte algae.</title>
        <authorList>
            <person name="Puginier C."/>
            <person name="Libourel C."/>
            <person name="Otte J."/>
            <person name="Skaloud P."/>
            <person name="Haon M."/>
            <person name="Grisel S."/>
            <person name="Petersen M."/>
            <person name="Berrin J.G."/>
            <person name="Delaux P.M."/>
            <person name="Dal Grande F."/>
            <person name="Keller J."/>
        </authorList>
    </citation>
    <scope>NUCLEOTIDE SEQUENCE [LARGE SCALE GENOMIC DNA]</scope>
    <source>
        <strain evidence="19 20">SAG 216-7</strain>
    </source>
</reference>
<comment type="catalytic activity">
    <reaction evidence="15 16">
        <text>Ca(2+)(in) + ATP + H2O = Ca(2+)(out) + ADP + phosphate + H(+)</text>
        <dbReference type="Rhea" id="RHEA:18105"/>
        <dbReference type="ChEBI" id="CHEBI:15377"/>
        <dbReference type="ChEBI" id="CHEBI:15378"/>
        <dbReference type="ChEBI" id="CHEBI:29108"/>
        <dbReference type="ChEBI" id="CHEBI:30616"/>
        <dbReference type="ChEBI" id="CHEBI:43474"/>
        <dbReference type="ChEBI" id="CHEBI:456216"/>
        <dbReference type="EC" id="7.2.2.10"/>
    </reaction>
</comment>
<evidence type="ECO:0000256" key="15">
    <source>
        <dbReference type="ARBA" id="ARBA00048694"/>
    </source>
</evidence>
<dbReference type="InterPro" id="IPR023299">
    <property type="entry name" value="ATPase_P-typ_cyto_dom_N"/>
</dbReference>
<dbReference type="NCBIfam" id="TIGR01517">
    <property type="entry name" value="ATPase-IIB_Ca"/>
    <property type="match status" value="1"/>
</dbReference>
<dbReference type="InterPro" id="IPR023214">
    <property type="entry name" value="HAD_sf"/>
</dbReference>
<feature type="transmembrane region" description="Helical" evidence="16">
    <location>
        <begin position="1026"/>
        <end position="1046"/>
    </location>
</feature>
<dbReference type="Gene3D" id="3.40.1110.10">
    <property type="entry name" value="Calcium-transporting ATPase, cytoplasmic domain N"/>
    <property type="match status" value="1"/>
</dbReference>
<feature type="transmembrane region" description="Helical" evidence="16">
    <location>
        <begin position="1058"/>
        <end position="1078"/>
    </location>
</feature>
<dbReference type="Proteomes" id="UP001491310">
    <property type="component" value="Unassembled WGS sequence"/>
</dbReference>
<evidence type="ECO:0000256" key="7">
    <source>
        <dbReference type="ARBA" id="ARBA00022741"/>
    </source>
</evidence>
<dbReference type="InterPro" id="IPR001757">
    <property type="entry name" value="P_typ_ATPase"/>
</dbReference>
<evidence type="ECO:0000256" key="16">
    <source>
        <dbReference type="RuleBase" id="RU361146"/>
    </source>
</evidence>
<evidence type="ECO:0000256" key="2">
    <source>
        <dbReference type="ARBA" id="ARBA00006124"/>
    </source>
</evidence>
<dbReference type="InterPro" id="IPR044492">
    <property type="entry name" value="P_typ_ATPase_HD_dom"/>
</dbReference>
<dbReference type="PANTHER" id="PTHR24093">
    <property type="entry name" value="CATION TRANSPORTING ATPASE"/>
    <property type="match status" value="1"/>
</dbReference>
<evidence type="ECO:0000256" key="8">
    <source>
        <dbReference type="ARBA" id="ARBA00022837"/>
    </source>
</evidence>
<keyword evidence="20" id="KW-1185">Reference proteome</keyword>
<evidence type="ECO:0000256" key="1">
    <source>
        <dbReference type="ARBA" id="ARBA00004127"/>
    </source>
</evidence>
<feature type="region of interest" description="Disordered" evidence="17">
    <location>
        <begin position="1165"/>
        <end position="1202"/>
    </location>
</feature>
<feature type="transmembrane region" description="Helical" evidence="16">
    <location>
        <begin position="322"/>
        <end position="349"/>
    </location>
</feature>
<keyword evidence="11" id="KW-1278">Translocase</keyword>
<dbReference type="EC" id="7.2.2.10" evidence="16"/>
<comment type="caution">
    <text evidence="19">The sequence shown here is derived from an EMBL/GenBank/DDBJ whole genome shotgun (WGS) entry which is preliminary data.</text>
</comment>
<dbReference type="InterPro" id="IPR008250">
    <property type="entry name" value="ATPase_P-typ_transduc_dom_A_sf"/>
</dbReference>
<evidence type="ECO:0000256" key="17">
    <source>
        <dbReference type="SAM" id="MobiDB-lite"/>
    </source>
</evidence>
<evidence type="ECO:0000256" key="4">
    <source>
        <dbReference type="ARBA" id="ARBA00022568"/>
    </source>
</evidence>
<dbReference type="Gene3D" id="3.40.50.1000">
    <property type="entry name" value="HAD superfamily/HAD-like"/>
    <property type="match status" value="1"/>
</dbReference>
<proteinExistence type="inferred from homology"/>
<feature type="transmembrane region" description="Helical" evidence="16">
    <location>
        <begin position="133"/>
        <end position="151"/>
    </location>
</feature>
<dbReference type="Gene3D" id="1.20.1110.10">
    <property type="entry name" value="Calcium-transporting ATPase, transmembrane domain"/>
    <property type="match status" value="2"/>
</dbReference>
<dbReference type="InterPro" id="IPR023298">
    <property type="entry name" value="ATPase_P-typ_TM_dom_sf"/>
</dbReference>
<evidence type="ECO:0000256" key="14">
    <source>
        <dbReference type="ARBA" id="ARBA00023136"/>
    </source>
</evidence>
<keyword evidence="3 16" id="KW-0813">Transport</keyword>
<dbReference type="SUPFAM" id="SSF56784">
    <property type="entry name" value="HAD-like"/>
    <property type="match status" value="1"/>
</dbReference>
<evidence type="ECO:0000256" key="3">
    <source>
        <dbReference type="ARBA" id="ARBA00022448"/>
    </source>
</evidence>
<name>A0ABR2YTU2_9CHLO</name>
<evidence type="ECO:0000256" key="6">
    <source>
        <dbReference type="ARBA" id="ARBA00022723"/>
    </source>
</evidence>
<dbReference type="InterPro" id="IPR018303">
    <property type="entry name" value="ATPase_P-typ_P_site"/>
</dbReference>
<dbReference type="SUPFAM" id="SSF81653">
    <property type="entry name" value="Calcium ATPase, transduction domain A"/>
    <property type="match status" value="1"/>
</dbReference>
<keyword evidence="14 16" id="KW-0472">Membrane</keyword>
<keyword evidence="10" id="KW-0460">Magnesium</keyword>
<comment type="caution">
    <text evidence="16">Lacks conserved residue(s) required for the propagation of feature annotation.</text>
</comment>
<keyword evidence="5 16" id="KW-0812">Transmembrane</keyword>
<feature type="transmembrane region" description="Helical" evidence="16">
    <location>
        <begin position="278"/>
        <end position="302"/>
    </location>
</feature>
<feature type="compositionally biased region" description="Low complexity" evidence="17">
    <location>
        <begin position="1172"/>
        <end position="1181"/>
    </location>
</feature>
<comment type="similarity">
    <text evidence="2 16">Belongs to the cation transport ATPase (P-type) (TC 3.A.3) family. Type IIB subfamily.</text>
</comment>
<dbReference type="Gene3D" id="2.70.150.10">
    <property type="entry name" value="Calcium-transporting ATPase, cytoplasmic transduction domain A"/>
    <property type="match status" value="1"/>
</dbReference>
<dbReference type="EMBL" id="JALJOT010000005">
    <property type="protein sequence ID" value="KAK9915260.1"/>
    <property type="molecule type" value="Genomic_DNA"/>
</dbReference>
<dbReference type="InterPro" id="IPR059000">
    <property type="entry name" value="ATPase_P-type_domA"/>
</dbReference>
<comment type="subcellular location">
    <subcellularLocation>
        <location evidence="1">Endomembrane system</location>
        <topology evidence="1">Multi-pass membrane protein</topology>
    </subcellularLocation>
    <subcellularLocation>
        <location evidence="16">Membrane</location>
        <topology evidence="16">Multi-pass membrane protein</topology>
    </subcellularLocation>
</comment>
<dbReference type="PRINTS" id="PR00119">
    <property type="entry name" value="CATATPASE"/>
</dbReference>
<dbReference type="SFLD" id="SFLDG00002">
    <property type="entry name" value="C1.7:_P-type_atpase_like"/>
    <property type="match status" value="1"/>
</dbReference>
<dbReference type="PRINTS" id="PR00120">
    <property type="entry name" value="HATPASE"/>
</dbReference>
<dbReference type="InterPro" id="IPR036412">
    <property type="entry name" value="HAD-like_sf"/>
</dbReference>
<keyword evidence="7 16" id="KW-0547">Nucleotide-binding</keyword>
<dbReference type="SUPFAM" id="SSF81665">
    <property type="entry name" value="Calcium ATPase, transmembrane domain M"/>
    <property type="match status" value="1"/>
</dbReference>